<keyword evidence="5" id="KW-0862">Zinc</keyword>
<dbReference type="InterPro" id="IPR007219">
    <property type="entry name" value="XnlR_reg_dom"/>
</dbReference>
<protein>
    <recommendedName>
        <fullName evidence="9">C2H2-type domain-containing protein</fullName>
    </recommendedName>
</protein>
<dbReference type="AlphaFoldDB" id="A0A0D2CHW4"/>
<dbReference type="GO" id="GO:0006351">
    <property type="term" value="P:DNA-templated transcription"/>
    <property type="evidence" value="ECO:0007669"/>
    <property type="project" value="InterPro"/>
</dbReference>
<dbReference type="PANTHER" id="PTHR40626">
    <property type="entry name" value="MIP31509P"/>
    <property type="match status" value="1"/>
</dbReference>
<dbReference type="GO" id="GO:0000981">
    <property type="term" value="F:DNA-binding transcription factor activity, RNA polymerase II-specific"/>
    <property type="evidence" value="ECO:0007669"/>
    <property type="project" value="InterPro"/>
</dbReference>
<dbReference type="Pfam" id="PF00096">
    <property type="entry name" value="zf-C2H2"/>
    <property type="match status" value="2"/>
</dbReference>
<evidence type="ECO:0000313" key="11">
    <source>
        <dbReference type="Proteomes" id="UP000054342"/>
    </source>
</evidence>
<dbReference type="OrthoDB" id="1405595at2759"/>
<comment type="subcellular location">
    <subcellularLocation>
        <location evidence="1">Nucleus</location>
    </subcellularLocation>
</comment>
<reference evidence="10 11" key="1">
    <citation type="submission" date="2015-01" db="EMBL/GenBank/DDBJ databases">
        <title>The Genome Sequence of Exophiala xenobiotica CBS118157.</title>
        <authorList>
            <consortium name="The Broad Institute Genomics Platform"/>
            <person name="Cuomo C."/>
            <person name="de Hoog S."/>
            <person name="Gorbushina A."/>
            <person name="Stielow B."/>
            <person name="Teixiera M."/>
            <person name="Abouelleil A."/>
            <person name="Chapman S.B."/>
            <person name="Priest M."/>
            <person name="Young S.K."/>
            <person name="Wortman J."/>
            <person name="Nusbaum C."/>
            <person name="Birren B."/>
        </authorList>
    </citation>
    <scope>NUCLEOTIDE SEQUENCE [LARGE SCALE GENOMIC DNA]</scope>
    <source>
        <strain evidence="10 11">CBS 118157</strain>
    </source>
</reference>
<dbReference type="PROSITE" id="PS50157">
    <property type="entry name" value="ZINC_FINGER_C2H2_2"/>
    <property type="match status" value="2"/>
</dbReference>
<gene>
    <name evidence="10" type="ORF">PV05_11087</name>
</gene>
<evidence type="ECO:0000256" key="5">
    <source>
        <dbReference type="ARBA" id="ARBA00022833"/>
    </source>
</evidence>
<dbReference type="EMBL" id="KN847323">
    <property type="protein sequence ID" value="KIW49407.1"/>
    <property type="molecule type" value="Genomic_DNA"/>
</dbReference>
<evidence type="ECO:0000256" key="3">
    <source>
        <dbReference type="ARBA" id="ARBA00022737"/>
    </source>
</evidence>
<evidence type="ECO:0000259" key="9">
    <source>
        <dbReference type="PROSITE" id="PS50157"/>
    </source>
</evidence>
<evidence type="ECO:0000313" key="10">
    <source>
        <dbReference type="EMBL" id="KIW49407.1"/>
    </source>
</evidence>
<dbReference type="HOGENOM" id="CLU_357202_0_0_1"/>
<dbReference type="InterPro" id="IPR036236">
    <property type="entry name" value="Znf_C2H2_sf"/>
</dbReference>
<organism evidence="10 11">
    <name type="scientific">Exophiala xenobiotica</name>
    <dbReference type="NCBI Taxonomy" id="348802"/>
    <lineage>
        <taxon>Eukaryota</taxon>
        <taxon>Fungi</taxon>
        <taxon>Dikarya</taxon>
        <taxon>Ascomycota</taxon>
        <taxon>Pezizomycotina</taxon>
        <taxon>Eurotiomycetes</taxon>
        <taxon>Chaetothyriomycetidae</taxon>
        <taxon>Chaetothyriales</taxon>
        <taxon>Herpotrichiellaceae</taxon>
        <taxon>Exophiala</taxon>
    </lineage>
</organism>
<dbReference type="Pfam" id="PF04082">
    <property type="entry name" value="Fungal_trans"/>
    <property type="match status" value="1"/>
</dbReference>
<evidence type="ECO:0000256" key="1">
    <source>
        <dbReference type="ARBA" id="ARBA00004123"/>
    </source>
</evidence>
<evidence type="ECO:0000256" key="4">
    <source>
        <dbReference type="ARBA" id="ARBA00022771"/>
    </source>
</evidence>
<evidence type="ECO:0000256" key="8">
    <source>
        <dbReference type="SAM" id="MobiDB-lite"/>
    </source>
</evidence>
<name>A0A0D2CHW4_9EURO</name>
<dbReference type="SMART" id="SM00355">
    <property type="entry name" value="ZnF_C2H2"/>
    <property type="match status" value="2"/>
</dbReference>
<keyword evidence="4 7" id="KW-0863">Zinc-finger</keyword>
<dbReference type="GO" id="GO:0008270">
    <property type="term" value="F:zinc ion binding"/>
    <property type="evidence" value="ECO:0007669"/>
    <property type="project" value="UniProtKB-KW"/>
</dbReference>
<sequence length="727" mass="80780">MSNGKPVARHYCDYSDCGKSFRRAEHLTRHKLNHSNATIRCPQCDRYFYRRDLLQRHLTLKHGKASKGTPSTTGITSPVVVHEVSPSGAPDNALPAQRPEERFEFSQTGIATDGPILNDVTMDNQSTLAFPEIFQFASPSLDLAQDWGWIHQNPLPVIPGNAEPISQVDESQEGLEVSPYDDWIDPLIVQDLYISQEVYGFLTTLGPVIEANRAFDFQGMSHLLNHAFLHIMETLAIFHRPTFNFDFIHRQLCATIFCVGLLTSQENGLYDIGCALLRYIQDQLLRYVEQNTIYSADLGTLQAMLLVEYSGMYLADRAAMELSDIFHGVLVTLCRRLGLFESTYLQGPAASSSTEGSAGVNSIQNESAKRFAFFVFALDVQHALFFGHSRSISSMYSIKLELPTDEAEWQAFTQGAQKNKKQRGLWYRTRYDQICHTLLSEAEGHKSIPSNLPQLSNFLILLGLSSGVLDFLRRQKEPFFETRHALSRLGSVLPAIHSRLMAGPEGAMKTHGRAVYHITVIALCTPLDDLEQAANDGFSRTGRTPKQHTRAAIIRLLTKHKVGAEPARHAVHLLKLYLMPPLNPEPPSDQGAVDGLLAASGILSPTIYSPYEPSALYFGVLTLWAYLIGRVSHDDEGAGTQAAENSSGLEAGSHAQQSRGPSSSPFVSITADLQDIEAAIDKEDGHACRRHWRKLVQHVSTKLAARRNSNAQEYSQVLRLLSDNISI</sequence>
<dbReference type="PROSITE" id="PS00028">
    <property type="entry name" value="ZINC_FINGER_C2H2_1"/>
    <property type="match status" value="2"/>
</dbReference>
<keyword evidence="3" id="KW-0677">Repeat</keyword>
<evidence type="ECO:0000256" key="2">
    <source>
        <dbReference type="ARBA" id="ARBA00022723"/>
    </source>
</evidence>
<evidence type="ECO:0000256" key="6">
    <source>
        <dbReference type="ARBA" id="ARBA00023242"/>
    </source>
</evidence>
<dbReference type="GO" id="GO:0000978">
    <property type="term" value="F:RNA polymerase II cis-regulatory region sequence-specific DNA binding"/>
    <property type="evidence" value="ECO:0007669"/>
    <property type="project" value="InterPro"/>
</dbReference>
<keyword evidence="11" id="KW-1185">Reference proteome</keyword>
<dbReference type="GeneID" id="25332995"/>
<dbReference type="STRING" id="348802.A0A0D2CHW4"/>
<keyword evidence="6" id="KW-0539">Nucleus</keyword>
<feature type="domain" description="C2H2-type" evidence="9">
    <location>
        <begin position="39"/>
        <end position="67"/>
    </location>
</feature>
<accession>A0A0D2CHW4</accession>
<dbReference type="SUPFAM" id="SSF57667">
    <property type="entry name" value="beta-beta-alpha zinc fingers"/>
    <property type="match status" value="1"/>
</dbReference>
<dbReference type="InterPro" id="IPR051059">
    <property type="entry name" value="VerF-like"/>
</dbReference>
<dbReference type="RefSeq" id="XP_013309991.1">
    <property type="nucleotide sequence ID" value="XM_013454537.1"/>
</dbReference>
<dbReference type="Proteomes" id="UP000054342">
    <property type="component" value="Unassembled WGS sequence"/>
</dbReference>
<feature type="domain" description="C2H2-type" evidence="9">
    <location>
        <begin position="10"/>
        <end position="39"/>
    </location>
</feature>
<dbReference type="CDD" id="cd12148">
    <property type="entry name" value="fungal_TF_MHR"/>
    <property type="match status" value="1"/>
</dbReference>
<dbReference type="PANTHER" id="PTHR40626:SF11">
    <property type="entry name" value="ZINC FINGER PROTEIN YPR022C"/>
    <property type="match status" value="1"/>
</dbReference>
<feature type="compositionally biased region" description="Polar residues" evidence="8">
    <location>
        <begin position="642"/>
        <end position="666"/>
    </location>
</feature>
<evidence type="ECO:0000256" key="7">
    <source>
        <dbReference type="PROSITE-ProRule" id="PRU00042"/>
    </source>
</evidence>
<keyword evidence="2" id="KW-0479">Metal-binding</keyword>
<dbReference type="GO" id="GO:0000785">
    <property type="term" value="C:chromatin"/>
    <property type="evidence" value="ECO:0007669"/>
    <property type="project" value="TreeGrafter"/>
</dbReference>
<dbReference type="InterPro" id="IPR013087">
    <property type="entry name" value="Znf_C2H2_type"/>
</dbReference>
<dbReference type="Gene3D" id="3.30.160.60">
    <property type="entry name" value="Classic Zinc Finger"/>
    <property type="match status" value="1"/>
</dbReference>
<dbReference type="GO" id="GO:0005634">
    <property type="term" value="C:nucleus"/>
    <property type="evidence" value="ECO:0007669"/>
    <property type="project" value="UniProtKB-SubCell"/>
</dbReference>
<feature type="region of interest" description="Disordered" evidence="8">
    <location>
        <begin position="637"/>
        <end position="666"/>
    </location>
</feature>
<proteinExistence type="predicted"/>